<dbReference type="EMBL" id="OX597834">
    <property type="protein sequence ID" value="CAI9738128.1"/>
    <property type="molecule type" value="Genomic_DNA"/>
</dbReference>
<sequence length="78" mass="9148">MKANIWFWFNLKSIRKYLRQSETETSSTCCGLNIQVRGISDDIGPREIVLRRSHRYLSFLRLGTTAIHNRYKSSAELL</sequence>
<dbReference type="Proteomes" id="UP001162480">
    <property type="component" value="Chromosome 21"/>
</dbReference>
<keyword evidence="2" id="KW-1185">Reference proteome</keyword>
<name>A0AA36FLA4_OCTVU</name>
<proteinExistence type="predicted"/>
<gene>
    <name evidence="1" type="ORF">OCTVUL_1B003586</name>
</gene>
<organism evidence="1 2">
    <name type="scientific">Octopus vulgaris</name>
    <name type="common">Common octopus</name>
    <dbReference type="NCBI Taxonomy" id="6645"/>
    <lineage>
        <taxon>Eukaryota</taxon>
        <taxon>Metazoa</taxon>
        <taxon>Spiralia</taxon>
        <taxon>Lophotrochozoa</taxon>
        <taxon>Mollusca</taxon>
        <taxon>Cephalopoda</taxon>
        <taxon>Coleoidea</taxon>
        <taxon>Octopodiformes</taxon>
        <taxon>Octopoda</taxon>
        <taxon>Incirrata</taxon>
        <taxon>Octopodidae</taxon>
        <taxon>Octopus</taxon>
    </lineage>
</organism>
<protein>
    <submittedName>
        <fullName evidence="1">Uncharacterized protein</fullName>
    </submittedName>
</protein>
<accession>A0AA36FLA4</accession>
<evidence type="ECO:0000313" key="1">
    <source>
        <dbReference type="EMBL" id="CAI9738128.1"/>
    </source>
</evidence>
<reference evidence="1" key="1">
    <citation type="submission" date="2023-08" db="EMBL/GenBank/DDBJ databases">
        <authorList>
            <person name="Alioto T."/>
            <person name="Alioto T."/>
            <person name="Gomez Garrido J."/>
        </authorList>
    </citation>
    <scope>NUCLEOTIDE SEQUENCE</scope>
</reference>
<evidence type="ECO:0000313" key="2">
    <source>
        <dbReference type="Proteomes" id="UP001162480"/>
    </source>
</evidence>
<dbReference type="AlphaFoldDB" id="A0AA36FLA4"/>